<dbReference type="InterPro" id="IPR002509">
    <property type="entry name" value="NODB_dom"/>
</dbReference>
<evidence type="ECO:0000313" key="9">
    <source>
        <dbReference type="Proteomes" id="UP000215931"/>
    </source>
</evidence>
<dbReference type="Gene3D" id="3.20.20.370">
    <property type="entry name" value="Glycoside hydrolase/deacetylase"/>
    <property type="match status" value="1"/>
</dbReference>
<evidence type="ECO:0000256" key="5">
    <source>
        <dbReference type="ARBA" id="ARBA00022729"/>
    </source>
</evidence>
<keyword evidence="9" id="KW-1185">Reference proteome</keyword>
<protein>
    <recommendedName>
        <fullName evidence="4">Chitooligosaccharide deacetylase</fullName>
    </recommendedName>
    <alternativeName>
        <fullName evidence="6">Nodulation protein B</fullName>
    </alternativeName>
</protein>
<dbReference type="EMBL" id="NPKH01000020">
    <property type="protein sequence ID" value="PAP94848.1"/>
    <property type="molecule type" value="Genomic_DNA"/>
</dbReference>
<comment type="caution">
    <text evidence="8">The sequence shown here is derived from an EMBL/GenBank/DDBJ whole genome shotgun (WGS) entry which is preliminary data.</text>
</comment>
<comment type="similarity">
    <text evidence="3">Belongs to the polysaccharide deacetylase family.</text>
</comment>
<evidence type="ECO:0000256" key="6">
    <source>
        <dbReference type="ARBA" id="ARBA00032976"/>
    </source>
</evidence>
<evidence type="ECO:0000256" key="3">
    <source>
        <dbReference type="ARBA" id="ARBA00010973"/>
    </source>
</evidence>
<dbReference type="PANTHER" id="PTHR34216">
    <property type="match status" value="1"/>
</dbReference>
<feature type="domain" description="NodB homology" evidence="7">
    <location>
        <begin position="100"/>
        <end position="344"/>
    </location>
</feature>
<dbReference type="GO" id="GO:0005975">
    <property type="term" value="P:carbohydrate metabolic process"/>
    <property type="evidence" value="ECO:0007669"/>
    <property type="project" value="InterPro"/>
</dbReference>
<evidence type="ECO:0000256" key="1">
    <source>
        <dbReference type="ARBA" id="ARBA00003236"/>
    </source>
</evidence>
<dbReference type="InterPro" id="IPR051398">
    <property type="entry name" value="Polysacch_Deacetylase"/>
</dbReference>
<name>A0A271KGD2_9HYPH</name>
<organism evidence="8 9">
    <name type="scientific">Mesorhizobium wenxiniae</name>
    <dbReference type="NCBI Taxonomy" id="2014805"/>
    <lineage>
        <taxon>Bacteria</taxon>
        <taxon>Pseudomonadati</taxon>
        <taxon>Pseudomonadota</taxon>
        <taxon>Alphaproteobacteria</taxon>
        <taxon>Hyphomicrobiales</taxon>
        <taxon>Phyllobacteriaceae</taxon>
        <taxon>Mesorhizobium</taxon>
    </lineage>
</organism>
<dbReference type="Pfam" id="PF01522">
    <property type="entry name" value="Polysacc_deac_1"/>
    <property type="match status" value="2"/>
</dbReference>
<dbReference type="PANTHER" id="PTHR34216:SF3">
    <property type="entry name" value="POLY-BETA-1,6-N-ACETYL-D-GLUCOSAMINE N-DEACETYLASE"/>
    <property type="match status" value="1"/>
</dbReference>
<sequence length="344" mass="38736">MGMASAIGHERSFYCSRGGRPMVIPRVLLQLGRLVRRRPLRRAPIILMYHRVADIAVDPWSLAVHPARFDEQIEALTRTRRVVHLHELFDVIERGKPGKPLAVVTFDDGYHDVYSNARPILQRHDCPMTLFVATGAIGSGREFWWDALTRICLETPELPDQLDITIEGGRHHWPIPKMVDQAGRDKVYREVWSALRTLPYERQNAHVEDIAKWAGVGLDARPEHCIMTPAEVGDISDDLITIGGHTVSHPTLPAHSFATQLREIVDGRSACEQMTGKRVLSFAYPFGDHDALSVSAVRKAGFEFACTTRAGCVAPEADVLRLPRLYVGNWSGDEFLRKIEDHLF</sequence>
<dbReference type="InterPro" id="IPR011330">
    <property type="entry name" value="Glyco_hydro/deAcase_b/a-brl"/>
</dbReference>
<proteinExistence type="inferred from homology"/>
<evidence type="ECO:0000256" key="2">
    <source>
        <dbReference type="ARBA" id="ARBA00004613"/>
    </source>
</evidence>
<evidence type="ECO:0000313" key="8">
    <source>
        <dbReference type="EMBL" id="PAP94848.1"/>
    </source>
</evidence>
<dbReference type="OrthoDB" id="9814639at2"/>
<dbReference type="GO" id="GO:0005576">
    <property type="term" value="C:extracellular region"/>
    <property type="evidence" value="ECO:0007669"/>
    <property type="project" value="UniProtKB-SubCell"/>
</dbReference>
<dbReference type="PROSITE" id="PS51677">
    <property type="entry name" value="NODB"/>
    <property type="match status" value="1"/>
</dbReference>
<dbReference type="CDD" id="cd10918">
    <property type="entry name" value="CE4_NodB_like_5s_6s"/>
    <property type="match status" value="1"/>
</dbReference>
<keyword evidence="5" id="KW-0732">Signal</keyword>
<reference evidence="8 9" key="1">
    <citation type="submission" date="2017-08" db="EMBL/GenBank/DDBJ databases">
        <title>Mesorhizobium wenxinae sp. nov., a novel rhizobial species isolated from root nodules of chickpea (Cicer arietinum L.).</title>
        <authorList>
            <person name="Zhang J."/>
        </authorList>
    </citation>
    <scope>NUCLEOTIDE SEQUENCE [LARGE SCALE GENOMIC DNA]</scope>
    <source>
        <strain evidence="9">WYCCWR 10019</strain>
    </source>
</reference>
<gene>
    <name evidence="8" type="ORF">CIT31_12015</name>
</gene>
<comment type="function">
    <text evidence="1">Is involved in generating a small heat-stable compound (Nod), an acylated oligomer of N-acetylglucosamine, that stimulates mitosis in various plant protoplasts.</text>
</comment>
<comment type="subcellular location">
    <subcellularLocation>
        <location evidence="2">Secreted</location>
    </subcellularLocation>
</comment>
<evidence type="ECO:0000259" key="7">
    <source>
        <dbReference type="PROSITE" id="PS51677"/>
    </source>
</evidence>
<dbReference type="Proteomes" id="UP000215931">
    <property type="component" value="Unassembled WGS sequence"/>
</dbReference>
<dbReference type="SUPFAM" id="SSF88713">
    <property type="entry name" value="Glycoside hydrolase/deacetylase"/>
    <property type="match status" value="1"/>
</dbReference>
<dbReference type="GO" id="GO:0016810">
    <property type="term" value="F:hydrolase activity, acting on carbon-nitrogen (but not peptide) bonds"/>
    <property type="evidence" value="ECO:0007669"/>
    <property type="project" value="InterPro"/>
</dbReference>
<evidence type="ECO:0000256" key="4">
    <source>
        <dbReference type="ARBA" id="ARBA00020071"/>
    </source>
</evidence>
<dbReference type="AlphaFoldDB" id="A0A271KGD2"/>
<accession>A0A271KGD2</accession>